<keyword evidence="1" id="KW-1133">Transmembrane helix</keyword>
<protein>
    <recommendedName>
        <fullName evidence="2">General stress protein 17M-like domain-containing protein</fullName>
    </recommendedName>
</protein>
<reference evidence="3" key="2">
    <citation type="submission" date="2021-03" db="EMBL/GenBank/DDBJ databases">
        <title>Human Oral Microbial Genomes.</title>
        <authorList>
            <person name="Johnston C.D."/>
            <person name="Chen T."/>
            <person name="Dewhirst F.E."/>
        </authorList>
    </citation>
    <scope>NUCLEOTIDE SEQUENCE</scope>
    <source>
        <strain evidence="3">F0714</strain>
    </source>
</reference>
<dbReference type="RefSeq" id="WP_014846251.1">
    <property type="nucleotide sequence ID" value="NZ_CAJZDL010000001.1"/>
</dbReference>
<keyword evidence="1" id="KW-0472">Membrane</keyword>
<evidence type="ECO:0000259" key="2">
    <source>
        <dbReference type="Pfam" id="PF11181"/>
    </source>
</evidence>
<dbReference type="OMA" id="WPIGSYP"/>
<keyword evidence="1" id="KW-0812">Transmembrane</keyword>
<dbReference type="Proteomes" id="UP000273044">
    <property type="component" value="Chromosome"/>
</dbReference>
<feature type="domain" description="General stress protein 17M-like" evidence="2">
    <location>
        <begin position="27"/>
        <end position="105"/>
    </location>
</feature>
<dbReference type="AlphaFoldDB" id="A0A3N4DJQ7"/>
<accession>A0A3N4DJQ7</accession>
<dbReference type="EMBL" id="LR134406">
    <property type="protein sequence ID" value="VEH69859.1"/>
    <property type="molecule type" value="Genomic_DNA"/>
</dbReference>
<evidence type="ECO:0000313" key="5">
    <source>
        <dbReference type="Proteomes" id="UP000273044"/>
    </source>
</evidence>
<proteinExistence type="predicted"/>
<reference evidence="4 5" key="1">
    <citation type="submission" date="2018-12" db="EMBL/GenBank/DDBJ databases">
        <authorList>
            <consortium name="Pathogen Informatics"/>
        </authorList>
    </citation>
    <scope>NUCLEOTIDE SEQUENCE [LARGE SCALE GENOMIC DNA]</scope>
    <source>
        <strain evidence="4 5">NCTC12967</strain>
    </source>
</reference>
<keyword evidence="5" id="KW-1185">Reference proteome</keyword>
<feature type="transmembrane region" description="Helical" evidence="1">
    <location>
        <begin position="76"/>
        <end position="99"/>
    </location>
</feature>
<dbReference type="GeneID" id="64406617"/>
<name>A0A3N4DJQ7_9ACTN</name>
<dbReference type="OrthoDB" id="3381462at2"/>
<feature type="transmembrane region" description="Helical" evidence="1">
    <location>
        <begin position="105"/>
        <end position="131"/>
    </location>
</feature>
<dbReference type="Proteomes" id="UP000677180">
    <property type="component" value="Chromosome"/>
</dbReference>
<gene>
    <name evidence="3" type="ORF">J5A53_09865</name>
    <name evidence="4" type="ORF">NCTC12967_01137</name>
</gene>
<dbReference type="EMBL" id="CP072385">
    <property type="protein sequence ID" value="QUC10113.1"/>
    <property type="molecule type" value="Genomic_DNA"/>
</dbReference>
<organism evidence="4 5">
    <name type="scientific">Arachnia propionica</name>
    <dbReference type="NCBI Taxonomy" id="1750"/>
    <lineage>
        <taxon>Bacteria</taxon>
        <taxon>Bacillati</taxon>
        <taxon>Actinomycetota</taxon>
        <taxon>Actinomycetes</taxon>
        <taxon>Propionibacteriales</taxon>
        <taxon>Propionibacteriaceae</taxon>
        <taxon>Arachnia</taxon>
    </lineage>
</organism>
<dbReference type="Pfam" id="PF11181">
    <property type="entry name" value="YflT"/>
    <property type="match status" value="1"/>
</dbReference>
<dbReference type="InterPro" id="IPR025889">
    <property type="entry name" value="GSP17M-like_dom"/>
</dbReference>
<evidence type="ECO:0000256" key="1">
    <source>
        <dbReference type="SAM" id="Phobius"/>
    </source>
</evidence>
<evidence type="ECO:0000313" key="4">
    <source>
        <dbReference type="EMBL" id="VEH69859.1"/>
    </source>
</evidence>
<evidence type="ECO:0000313" key="3">
    <source>
        <dbReference type="EMBL" id="QUC10113.1"/>
    </source>
</evidence>
<sequence>MTPAVPTRRFTPIVSTSRLFELDYPQRVGSYGTYEEAQAAVDFLSDSKFAVANLMIVGTNLKSVERVTGRRTWSSVLIQGAVSGFGTGIVVGLMFYLFMQSENTFLSLILAGLGLGVSFGMLSAALAYALSGGRRDFESMRQVVATGYEVLCEHKAAAEARELLAKWPGHRATGIN</sequence>